<protein>
    <submittedName>
        <fullName evidence="2">Uncharacterized protein</fullName>
    </submittedName>
</protein>
<sequence>MKIGEARKTYSAPLREFWEEKKSLAKQKKALDEKIKATPSGKEEFAKEAVTLDLSYRAVSEKYEEYSKTMEQIMAQHTALFNAEVSKQQGEAMEEYSEDMIKIMEVARRIMKGAKVPASDEKKLMEYSMELYMAAKNMAVLNENKKKEEYDSLWDDEKKEENPDPDEVANDAEYGGGTPEIMEVSDVVASATEGIEG</sequence>
<proteinExistence type="predicted"/>
<gene>
    <name evidence="2" type="ORF">WMO43_03620</name>
</gene>
<evidence type="ECO:0000256" key="1">
    <source>
        <dbReference type="SAM" id="MobiDB-lite"/>
    </source>
</evidence>
<keyword evidence="3" id="KW-1185">Reference proteome</keyword>
<comment type="caution">
    <text evidence="2">The sequence shown here is derived from an EMBL/GenBank/DDBJ whole genome shotgun (WGS) entry which is preliminary data.</text>
</comment>
<dbReference type="EMBL" id="JBBMEX010000002">
    <property type="protein sequence ID" value="MEQ2556971.1"/>
    <property type="molecule type" value="Genomic_DNA"/>
</dbReference>
<accession>A0ABV1HB89</accession>
<evidence type="ECO:0000313" key="3">
    <source>
        <dbReference type="Proteomes" id="UP001454489"/>
    </source>
</evidence>
<evidence type="ECO:0000313" key="2">
    <source>
        <dbReference type="EMBL" id="MEQ2556971.1"/>
    </source>
</evidence>
<dbReference type="RefSeq" id="WP_177963321.1">
    <property type="nucleotide sequence ID" value="NZ_JBBMEX010000002.1"/>
</dbReference>
<name>A0ABV1HB89_9FIRM</name>
<reference evidence="2 3" key="1">
    <citation type="submission" date="2024-03" db="EMBL/GenBank/DDBJ databases">
        <title>Human intestinal bacterial collection.</title>
        <authorList>
            <person name="Pauvert C."/>
            <person name="Hitch T.C.A."/>
            <person name="Clavel T."/>
        </authorList>
    </citation>
    <scope>NUCLEOTIDE SEQUENCE [LARGE SCALE GENOMIC DNA]</scope>
    <source>
        <strain evidence="2 3">CLA-AA-H185</strain>
    </source>
</reference>
<feature type="compositionally biased region" description="Basic and acidic residues" evidence="1">
    <location>
        <begin position="151"/>
        <end position="162"/>
    </location>
</feature>
<feature type="region of interest" description="Disordered" evidence="1">
    <location>
        <begin position="151"/>
        <end position="197"/>
    </location>
</feature>
<organism evidence="2 3">
    <name type="scientific">Maccoyibacter intestinihominis</name>
    <dbReference type="NCBI Taxonomy" id="3133499"/>
    <lineage>
        <taxon>Bacteria</taxon>
        <taxon>Bacillati</taxon>
        <taxon>Bacillota</taxon>
        <taxon>Clostridia</taxon>
        <taxon>Lachnospirales</taxon>
        <taxon>Lachnospiraceae</taxon>
        <taxon>Maccoyibacter</taxon>
    </lineage>
</organism>
<dbReference type="Proteomes" id="UP001454489">
    <property type="component" value="Unassembled WGS sequence"/>
</dbReference>